<keyword evidence="1" id="KW-0812">Transmembrane</keyword>
<keyword evidence="1" id="KW-0472">Membrane</keyword>
<evidence type="ECO:0000313" key="2">
    <source>
        <dbReference type="EMBL" id="SFI96362.1"/>
    </source>
</evidence>
<sequence>MIITFLGGVCFAFGVAAVASGIASISVILGIDNIAGIQMGVHLGPSYSIAGWKSVPILLIVAIILGGISKFFWSLLRKYFASISSQYRRLVPKSNIHI</sequence>
<keyword evidence="3" id="KW-1185">Reference proteome</keyword>
<accession>A0A1I3MHG2</accession>
<dbReference type="Proteomes" id="UP000199545">
    <property type="component" value="Unassembled WGS sequence"/>
</dbReference>
<gene>
    <name evidence="2" type="ORF">SAMN05421852_10369</name>
</gene>
<reference evidence="2 3" key="1">
    <citation type="submission" date="2016-10" db="EMBL/GenBank/DDBJ databases">
        <authorList>
            <person name="de Groot N.N."/>
        </authorList>
    </citation>
    <scope>NUCLEOTIDE SEQUENCE [LARGE SCALE GENOMIC DNA]</scope>
    <source>
        <strain evidence="2 3">DSM 44778</strain>
    </source>
</reference>
<dbReference type="AlphaFoldDB" id="A0A1I3MHG2"/>
<name>A0A1I3MHG2_9BACL</name>
<keyword evidence="1" id="KW-1133">Transmembrane helix</keyword>
<dbReference type="EMBL" id="FORR01000003">
    <property type="protein sequence ID" value="SFI96362.1"/>
    <property type="molecule type" value="Genomic_DNA"/>
</dbReference>
<evidence type="ECO:0000313" key="3">
    <source>
        <dbReference type="Proteomes" id="UP000199545"/>
    </source>
</evidence>
<evidence type="ECO:0000256" key="1">
    <source>
        <dbReference type="SAM" id="Phobius"/>
    </source>
</evidence>
<organism evidence="2 3">
    <name type="scientific">Thermoflavimicrobium dichotomicum</name>
    <dbReference type="NCBI Taxonomy" id="46223"/>
    <lineage>
        <taxon>Bacteria</taxon>
        <taxon>Bacillati</taxon>
        <taxon>Bacillota</taxon>
        <taxon>Bacilli</taxon>
        <taxon>Bacillales</taxon>
        <taxon>Thermoactinomycetaceae</taxon>
        <taxon>Thermoflavimicrobium</taxon>
    </lineage>
</organism>
<protein>
    <submittedName>
        <fullName evidence="2">Uncharacterized protein</fullName>
    </submittedName>
</protein>
<feature type="transmembrane region" description="Helical" evidence="1">
    <location>
        <begin position="54"/>
        <end position="76"/>
    </location>
</feature>
<dbReference type="STRING" id="46223.SAMN05421852_10369"/>
<proteinExistence type="predicted"/>